<dbReference type="EMBL" id="BMAV01007906">
    <property type="protein sequence ID" value="GFY51115.1"/>
    <property type="molecule type" value="Genomic_DNA"/>
</dbReference>
<reference evidence="1" key="1">
    <citation type="submission" date="2020-08" db="EMBL/GenBank/DDBJ databases">
        <title>Multicomponent nature underlies the extraordinary mechanical properties of spider dragline silk.</title>
        <authorList>
            <person name="Kono N."/>
            <person name="Nakamura H."/>
            <person name="Mori M."/>
            <person name="Yoshida Y."/>
            <person name="Ohtoshi R."/>
            <person name="Malay A.D."/>
            <person name="Moran D.A.P."/>
            <person name="Tomita M."/>
            <person name="Numata K."/>
            <person name="Arakawa K."/>
        </authorList>
    </citation>
    <scope>NUCLEOTIDE SEQUENCE</scope>
</reference>
<comment type="caution">
    <text evidence="1">The sequence shown here is derived from an EMBL/GenBank/DDBJ whole genome shotgun (WGS) entry which is preliminary data.</text>
</comment>
<dbReference type="AlphaFoldDB" id="A0A8X6XEC7"/>
<keyword evidence="2" id="KW-1185">Reference proteome</keyword>
<dbReference type="Proteomes" id="UP000886998">
    <property type="component" value="Unassembled WGS sequence"/>
</dbReference>
<gene>
    <name evidence="1" type="ORF">TNIN_410391</name>
</gene>
<organism evidence="1 2">
    <name type="scientific">Trichonephila inaurata madagascariensis</name>
    <dbReference type="NCBI Taxonomy" id="2747483"/>
    <lineage>
        <taxon>Eukaryota</taxon>
        <taxon>Metazoa</taxon>
        <taxon>Ecdysozoa</taxon>
        <taxon>Arthropoda</taxon>
        <taxon>Chelicerata</taxon>
        <taxon>Arachnida</taxon>
        <taxon>Araneae</taxon>
        <taxon>Araneomorphae</taxon>
        <taxon>Entelegynae</taxon>
        <taxon>Araneoidea</taxon>
        <taxon>Nephilidae</taxon>
        <taxon>Trichonephila</taxon>
        <taxon>Trichonephila inaurata</taxon>
    </lineage>
</organism>
<accession>A0A8X6XEC7</accession>
<evidence type="ECO:0000313" key="1">
    <source>
        <dbReference type="EMBL" id="GFY51115.1"/>
    </source>
</evidence>
<name>A0A8X6XEC7_9ARAC</name>
<evidence type="ECO:0000313" key="2">
    <source>
        <dbReference type="Proteomes" id="UP000886998"/>
    </source>
</evidence>
<protein>
    <submittedName>
        <fullName evidence="1">Uncharacterized protein</fullName>
    </submittedName>
</protein>
<sequence length="86" mass="10141">MNRRNRYQLKSSRARNLITLSTYQEVDPVLKQCDASSVVSKQQLPDSHSFLFLDRECCMLNCVQVIFLMSRDRYHFVDIFLDCCIS</sequence>
<proteinExistence type="predicted"/>